<dbReference type="Pfam" id="PF00108">
    <property type="entry name" value="Thiolase_N"/>
    <property type="match status" value="1"/>
</dbReference>
<dbReference type="OrthoDB" id="5404651at2759"/>
<feature type="domain" description="Thiolase N-terminal" evidence="5">
    <location>
        <begin position="5"/>
        <end position="262"/>
    </location>
</feature>
<keyword evidence="3 4" id="KW-0012">Acyltransferase</keyword>
<dbReference type="NCBIfam" id="TIGR01930">
    <property type="entry name" value="AcCoA-C-Actrans"/>
    <property type="match status" value="1"/>
</dbReference>
<dbReference type="Proteomes" id="UP000708208">
    <property type="component" value="Unassembled WGS sequence"/>
</dbReference>
<dbReference type="InterPro" id="IPR020615">
    <property type="entry name" value="Thiolase_acyl_enz_int_AS"/>
</dbReference>
<name>A0A8J2KD00_9HEXA</name>
<evidence type="ECO:0000256" key="4">
    <source>
        <dbReference type="RuleBase" id="RU003557"/>
    </source>
</evidence>
<evidence type="ECO:0000256" key="3">
    <source>
        <dbReference type="ARBA" id="ARBA00023315"/>
    </source>
</evidence>
<dbReference type="PANTHER" id="PTHR18919:SF107">
    <property type="entry name" value="ACETYL-COA ACETYLTRANSFERASE, CYTOSOLIC"/>
    <property type="match status" value="1"/>
</dbReference>
<dbReference type="FunFam" id="3.40.47.10:FF:000010">
    <property type="entry name" value="Acetyl-CoA acetyltransferase (Thiolase)"/>
    <property type="match status" value="1"/>
</dbReference>
<feature type="domain" description="Thiolase C-terminal" evidence="6">
    <location>
        <begin position="271"/>
        <end position="366"/>
    </location>
</feature>
<reference evidence="7" key="1">
    <citation type="submission" date="2021-06" db="EMBL/GenBank/DDBJ databases">
        <authorList>
            <person name="Hodson N. C."/>
            <person name="Mongue J. A."/>
            <person name="Jaron S. K."/>
        </authorList>
    </citation>
    <scope>NUCLEOTIDE SEQUENCE</scope>
</reference>
<evidence type="ECO:0000259" key="6">
    <source>
        <dbReference type="Pfam" id="PF02803"/>
    </source>
</evidence>
<dbReference type="AlphaFoldDB" id="A0A8J2KD00"/>
<dbReference type="InterPro" id="IPR020616">
    <property type="entry name" value="Thiolase_N"/>
</dbReference>
<evidence type="ECO:0000259" key="5">
    <source>
        <dbReference type="Pfam" id="PF00108"/>
    </source>
</evidence>
<organism evidence="7 8">
    <name type="scientific">Allacma fusca</name>
    <dbReference type="NCBI Taxonomy" id="39272"/>
    <lineage>
        <taxon>Eukaryota</taxon>
        <taxon>Metazoa</taxon>
        <taxon>Ecdysozoa</taxon>
        <taxon>Arthropoda</taxon>
        <taxon>Hexapoda</taxon>
        <taxon>Collembola</taxon>
        <taxon>Symphypleona</taxon>
        <taxon>Sminthuridae</taxon>
        <taxon>Allacma</taxon>
    </lineage>
</organism>
<sequence length="367" mass="38382">MSDEVFILSAVRTPIGSFCGSLASLQAHELGALVIIESVNRAKVNPDEITEVIFGHTLTAGQGQNPVRQAAVMAGLPVTMPATSVNMICGSGLKAVILGTQTIKAGDSDLVVVGGQESMSQAQHSIHMRNGTKMGQAVLVDTMIKDGLTDAFNDIHMGITAENIVKKWKISREEQDQYSLLSQQKAAAAQNEKLFEEEIVPVTIQGRKVITVSKDEYIKHDSTIEGLRVLRPVFIRDGTGTVTAGNASGLNDGAAALVLGSKSYADAKGLNPLARIVSYASSGVDPLIMGTGPIPAVRSALTKAGWTVNDVDYFELNEAFAAQSIVVAKELNIPAQKVNVNGGAIALGHPLGASGGGQGVALCVELV</sequence>
<evidence type="ECO:0008006" key="9">
    <source>
        <dbReference type="Google" id="ProtNLM"/>
    </source>
</evidence>
<dbReference type="PIRSF" id="PIRSF000429">
    <property type="entry name" value="Ac-CoA_Ac_transf"/>
    <property type="match status" value="1"/>
</dbReference>
<dbReference type="Pfam" id="PF02803">
    <property type="entry name" value="Thiolase_C"/>
    <property type="match status" value="1"/>
</dbReference>
<gene>
    <name evidence="7" type="ORF">AFUS01_LOCUS13795</name>
</gene>
<keyword evidence="2 4" id="KW-0808">Transferase</keyword>
<keyword evidence="8" id="KW-1185">Reference proteome</keyword>
<dbReference type="InterPro" id="IPR002155">
    <property type="entry name" value="Thiolase"/>
</dbReference>
<dbReference type="InterPro" id="IPR020613">
    <property type="entry name" value="Thiolase_CS"/>
</dbReference>
<accession>A0A8J2KD00</accession>
<comment type="caution">
    <text evidence="7">The sequence shown here is derived from an EMBL/GenBank/DDBJ whole genome shotgun (WGS) entry which is preliminary data.</text>
</comment>
<dbReference type="PANTHER" id="PTHR18919">
    <property type="entry name" value="ACETYL-COA C-ACYLTRANSFERASE"/>
    <property type="match status" value="1"/>
</dbReference>
<evidence type="ECO:0000256" key="2">
    <source>
        <dbReference type="ARBA" id="ARBA00022679"/>
    </source>
</evidence>
<dbReference type="PROSITE" id="PS00737">
    <property type="entry name" value="THIOLASE_2"/>
    <property type="match status" value="1"/>
</dbReference>
<dbReference type="EMBL" id="CAJVCH010114065">
    <property type="protein sequence ID" value="CAG7724795.1"/>
    <property type="molecule type" value="Genomic_DNA"/>
</dbReference>
<evidence type="ECO:0000313" key="8">
    <source>
        <dbReference type="Proteomes" id="UP000708208"/>
    </source>
</evidence>
<dbReference type="CDD" id="cd00751">
    <property type="entry name" value="thiolase"/>
    <property type="match status" value="1"/>
</dbReference>
<dbReference type="PROSITE" id="PS00098">
    <property type="entry name" value="THIOLASE_1"/>
    <property type="match status" value="1"/>
</dbReference>
<protein>
    <recommendedName>
        <fullName evidence="9">Acetyl-CoA acetyltransferase</fullName>
    </recommendedName>
</protein>
<dbReference type="InterPro" id="IPR020617">
    <property type="entry name" value="Thiolase_C"/>
</dbReference>
<evidence type="ECO:0000313" key="7">
    <source>
        <dbReference type="EMBL" id="CAG7724795.1"/>
    </source>
</evidence>
<evidence type="ECO:0000256" key="1">
    <source>
        <dbReference type="ARBA" id="ARBA00010982"/>
    </source>
</evidence>
<dbReference type="GO" id="GO:0016747">
    <property type="term" value="F:acyltransferase activity, transferring groups other than amino-acyl groups"/>
    <property type="evidence" value="ECO:0007669"/>
    <property type="project" value="InterPro"/>
</dbReference>
<proteinExistence type="inferred from homology"/>
<comment type="similarity">
    <text evidence="1 4">Belongs to the thiolase-like superfamily. Thiolase family.</text>
</comment>